<organism evidence="9 10">
    <name type="scientific">Cutaneotrichosporon spelunceum</name>
    <dbReference type="NCBI Taxonomy" id="1672016"/>
    <lineage>
        <taxon>Eukaryota</taxon>
        <taxon>Fungi</taxon>
        <taxon>Dikarya</taxon>
        <taxon>Basidiomycota</taxon>
        <taxon>Agaricomycotina</taxon>
        <taxon>Tremellomycetes</taxon>
        <taxon>Trichosporonales</taxon>
        <taxon>Trichosporonaceae</taxon>
        <taxon>Cutaneotrichosporon</taxon>
    </lineage>
</organism>
<comment type="caution">
    <text evidence="9">The sequence shown here is derived from an EMBL/GenBank/DDBJ whole genome shotgun (WGS) entry which is preliminary data.</text>
</comment>
<sequence length="593" mass="64160">MERRSLSRSRPLSASHSSTPTPHLDLAPHDSNHTRLDNALPASYDSDSESEDAVRDAIRDDDDRGIEETLERLGFGRYQWVLFALCGCGWMSDNSALQCIAVVLPRVRIHFNLGSEIAGLLSASMMAGMMFGAVGWGVISDMLGRALPFHSTLLLTAVFGIAASFAPNFWVLCICMFFLGTAVGGSMPTDGTLFLENLPHSKQYLLTLLSVFFSFGAVLASAVGYALLPSASCRDHDTCDFESGANDGWRHVLFTLGAINLTCAIARSVLFRLHESPRFLVSSGRDKEAVVVLQAIADFNRHSMDIDHNDVRQSQAAGESGVSALGTGYEESQVLISASEDTVRSPPTSPMAPTSPLTQRSPLTPPSRVSRRDSSKRKVDWLHDWNKQMAKLFSPRWRRTVILMWIIWALMAFAYTMFNVWLPSVLESRQGDDDNAIAGALKEYVLYAAAGCPGSVLGSWMVQTKLGRRKSLAMCTLATGLAMLAFIRVRSKIASTISSMLISLAGTAMYAVLYGMTPETFGTSIRGTACGTSAALSRLAGVIAPVFAGVLLAIQPTLPLIVTAIVYGITAFCALLLPKNRVTRRSGGGGLMH</sequence>
<evidence type="ECO:0000259" key="8">
    <source>
        <dbReference type="PROSITE" id="PS50850"/>
    </source>
</evidence>
<dbReference type="AlphaFoldDB" id="A0AAD3TMF2"/>
<evidence type="ECO:0000256" key="4">
    <source>
        <dbReference type="ARBA" id="ARBA00022989"/>
    </source>
</evidence>
<keyword evidence="2" id="KW-0813">Transport</keyword>
<evidence type="ECO:0000313" key="9">
    <source>
        <dbReference type="EMBL" id="GMK53508.1"/>
    </source>
</evidence>
<evidence type="ECO:0000256" key="7">
    <source>
        <dbReference type="SAM" id="Phobius"/>
    </source>
</evidence>
<feature type="transmembrane region" description="Helical" evidence="7">
    <location>
        <begin position="493"/>
        <end position="514"/>
    </location>
</feature>
<feature type="domain" description="Major facilitator superfamily (MFS) profile" evidence="8">
    <location>
        <begin position="82"/>
        <end position="582"/>
    </location>
</feature>
<accession>A0AAD3TMF2</accession>
<feature type="transmembrane region" description="Helical" evidence="7">
    <location>
        <begin position="248"/>
        <end position="270"/>
    </location>
</feature>
<feature type="transmembrane region" description="Helical" evidence="7">
    <location>
        <begin position="117"/>
        <end position="139"/>
    </location>
</feature>
<dbReference type="Gene3D" id="1.20.1250.20">
    <property type="entry name" value="MFS general substrate transporter like domains"/>
    <property type="match status" value="1"/>
</dbReference>
<dbReference type="PROSITE" id="PS50850">
    <property type="entry name" value="MFS"/>
    <property type="match status" value="1"/>
</dbReference>
<feature type="transmembrane region" description="Helical" evidence="7">
    <location>
        <begin position="159"/>
        <end position="183"/>
    </location>
</feature>
<keyword evidence="3 7" id="KW-0812">Transmembrane</keyword>
<dbReference type="Pfam" id="PF07690">
    <property type="entry name" value="MFS_1"/>
    <property type="match status" value="1"/>
</dbReference>
<feature type="transmembrane region" description="Helical" evidence="7">
    <location>
        <begin position="560"/>
        <end position="577"/>
    </location>
</feature>
<evidence type="ECO:0000256" key="1">
    <source>
        <dbReference type="ARBA" id="ARBA00004141"/>
    </source>
</evidence>
<feature type="transmembrane region" description="Helical" evidence="7">
    <location>
        <begin position="204"/>
        <end position="228"/>
    </location>
</feature>
<dbReference type="GO" id="GO:0016020">
    <property type="term" value="C:membrane"/>
    <property type="evidence" value="ECO:0007669"/>
    <property type="project" value="UniProtKB-SubCell"/>
</dbReference>
<feature type="transmembrane region" description="Helical" evidence="7">
    <location>
        <begin position="535"/>
        <end position="554"/>
    </location>
</feature>
<reference evidence="9" key="2">
    <citation type="submission" date="2023-06" db="EMBL/GenBank/DDBJ databases">
        <authorList>
            <person name="Kobayashi Y."/>
            <person name="Kayamori A."/>
            <person name="Aoki K."/>
            <person name="Shiwa Y."/>
            <person name="Fujita N."/>
            <person name="Sugita T."/>
            <person name="Iwasaki W."/>
            <person name="Tanaka N."/>
            <person name="Takashima M."/>
        </authorList>
    </citation>
    <scope>NUCLEOTIDE SEQUENCE</scope>
    <source>
        <strain evidence="9">HIS016</strain>
    </source>
</reference>
<evidence type="ECO:0000256" key="5">
    <source>
        <dbReference type="ARBA" id="ARBA00023136"/>
    </source>
</evidence>
<feature type="region of interest" description="Disordered" evidence="6">
    <location>
        <begin position="1"/>
        <end position="52"/>
    </location>
</feature>
<protein>
    <recommendedName>
        <fullName evidence="8">Major facilitator superfamily (MFS) profile domain-containing protein</fullName>
    </recommendedName>
</protein>
<keyword evidence="10" id="KW-1185">Reference proteome</keyword>
<dbReference type="InterPro" id="IPR011701">
    <property type="entry name" value="MFS"/>
</dbReference>
<feature type="transmembrane region" description="Helical" evidence="7">
    <location>
        <begin position="471"/>
        <end position="487"/>
    </location>
</feature>
<comment type="subcellular location">
    <subcellularLocation>
        <location evidence="1">Membrane</location>
        <topology evidence="1">Multi-pass membrane protein</topology>
    </subcellularLocation>
</comment>
<name>A0AAD3TMF2_9TREE</name>
<feature type="transmembrane region" description="Helical" evidence="7">
    <location>
        <begin position="401"/>
        <end position="424"/>
    </location>
</feature>
<dbReference type="InterPro" id="IPR020846">
    <property type="entry name" value="MFS_dom"/>
</dbReference>
<evidence type="ECO:0000313" key="10">
    <source>
        <dbReference type="Proteomes" id="UP001222932"/>
    </source>
</evidence>
<evidence type="ECO:0000256" key="3">
    <source>
        <dbReference type="ARBA" id="ARBA00022692"/>
    </source>
</evidence>
<feature type="region of interest" description="Disordered" evidence="6">
    <location>
        <begin position="339"/>
        <end position="375"/>
    </location>
</feature>
<reference evidence="9" key="1">
    <citation type="journal article" date="2023" name="BMC Genomics">
        <title>Chromosome-level genome assemblies of Cutaneotrichosporon spp. (Trichosporonales, Basidiomycota) reveal imbalanced evolution between nucleotide sequences and chromosome synteny.</title>
        <authorList>
            <person name="Kobayashi Y."/>
            <person name="Kayamori A."/>
            <person name="Aoki K."/>
            <person name="Shiwa Y."/>
            <person name="Matsutani M."/>
            <person name="Fujita N."/>
            <person name="Sugita T."/>
            <person name="Iwasaki W."/>
            <person name="Tanaka N."/>
            <person name="Takashima M."/>
        </authorList>
    </citation>
    <scope>NUCLEOTIDE SEQUENCE</scope>
    <source>
        <strain evidence="9">HIS016</strain>
    </source>
</reference>
<keyword evidence="5 7" id="KW-0472">Membrane</keyword>
<dbReference type="GO" id="GO:0022857">
    <property type="term" value="F:transmembrane transporter activity"/>
    <property type="evidence" value="ECO:0007669"/>
    <property type="project" value="InterPro"/>
</dbReference>
<feature type="compositionally biased region" description="Low complexity" evidence="6">
    <location>
        <begin position="8"/>
        <end position="18"/>
    </location>
</feature>
<feature type="compositionally biased region" description="Basic and acidic residues" evidence="6">
    <location>
        <begin position="26"/>
        <end position="36"/>
    </location>
</feature>
<dbReference type="PANTHER" id="PTHR23511">
    <property type="entry name" value="SYNAPTIC VESICLE GLYCOPROTEIN 2"/>
    <property type="match status" value="1"/>
</dbReference>
<dbReference type="SUPFAM" id="SSF103473">
    <property type="entry name" value="MFS general substrate transporter"/>
    <property type="match status" value="1"/>
</dbReference>
<dbReference type="PANTHER" id="PTHR23511:SF5">
    <property type="entry name" value="MAJOR FACILITATOR-TYPE TRANSPORTER HXNZ-RELATED"/>
    <property type="match status" value="1"/>
</dbReference>
<dbReference type="CDD" id="cd17316">
    <property type="entry name" value="MFS_SV2_like"/>
    <property type="match status" value="1"/>
</dbReference>
<dbReference type="EMBL" id="BTCM01000001">
    <property type="protein sequence ID" value="GMK53508.1"/>
    <property type="molecule type" value="Genomic_DNA"/>
</dbReference>
<evidence type="ECO:0000256" key="6">
    <source>
        <dbReference type="SAM" id="MobiDB-lite"/>
    </source>
</evidence>
<gene>
    <name evidence="9" type="ORF">CspeluHIS016_0100940</name>
</gene>
<dbReference type="InterPro" id="IPR036259">
    <property type="entry name" value="MFS_trans_sf"/>
</dbReference>
<keyword evidence="4 7" id="KW-1133">Transmembrane helix</keyword>
<dbReference type="Proteomes" id="UP001222932">
    <property type="component" value="Unassembled WGS sequence"/>
</dbReference>
<feature type="transmembrane region" description="Helical" evidence="7">
    <location>
        <begin position="444"/>
        <end position="462"/>
    </location>
</feature>
<evidence type="ECO:0000256" key="2">
    <source>
        <dbReference type="ARBA" id="ARBA00022448"/>
    </source>
</evidence>
<proteinExistence type="predicted"/>